<evidence type="ECO:0000256" key="1">
    <source>
        <dbReference type="SAM" id="Phobius"/>
    </source>
</evidence>
<evidence type="ECO:0000313" key="2">
    <source>
        <dbReference type="EMBL" id="MEO3716608.1"/>
    </source>
</evidence>
<reference evidence="2" key="1">
    <citation type="submission" date="2023-05" db="EMBL/GenBank/DDBJ databases">
        <authorList>
            <person name="Du J."/>
        </authorList>
    </citation>
    <scope>NUCLEOTIDE SEQUENCE</scope>
    <source>
        <strain evidence="2">UMB1064</strain>
    </source>
</reference>
<dbReference type="InterPro" id="IPR019051">
    <property type="entry name" value="Trp_biosyn_TM_oprn/chp"/>
</dbReference>
<protein>
    <submittedName>
        <fullName evidence="2">TIGR02234 family membrane protein</fullName>
    </submittedName>
</protein>
<keyword evidence="1" id="KW-0812">Transmembrane</keyword>
<organism evidence="2 3">
    <name type="scientific">Corynebacterium amycolatum</name>
    <dbReference type="NCBI Taxonomy" id="43765"/>
    <lineage>
        <taxon>Bacteria</taxon>
        <taxon>Bacillati</taxon>
        <taxon>Actinomycetota</taxon>
        <taxon>Actinomycetes</taxon>
        <taxon>Mycobacteriales</taxon>
        <taxon>Corynebacteriaceae</taxon>
        <taxon>Corynebacterium</taxon>
    </lineage>
</organism>
<accession>A0AAW9SRC4</accession>
<feature type="transmembrane region" description="Helical" evidence="1">
    <location>
        <begin position="141"/>
        <end position="162"/>
    </location>
</feature>
<name>A0AAW9SRC4_CORAY</name>
<dbReference type="Proteomes" id="UP001223646">
    <property type="component" value="Unassembled WGS sequence"/>
</dbReference>
<keyword evidence="1" id="KW-0472">Membrane</keyword>
<keyword evidence="1" id="KW-1133">Transmembrane helix</keyword>
<reference evidence="2" key="2">
    <citation type="submission" date="2024-05" db="EMBL/GenBank/DDBJ databases">
        <authorList>
            <person name="Wolfe A."/>
        </authorList>
    </citation>
    <scope>NUCLEOTIDE SEQUENCE</scope>
    <source>
        <strain evidence="2">UMB1064</strain>
    </source>
</reference>
<dbReference type="RefSeq" id="WP_284825489.1">
    <property type="nucleotide sequence ID" value="NZ_JASOOY020000011.1"/>
</dbReference>
<feature type="transmembrane region" description="Helical" evidence="1">
    <location>
        <begin position="49"/>
        <end position="70"/>
    </location>
</feature>
<evidence type="ECO:0000313" key="3">
    <source>
        <dbReference type="Proteomes" id="UP001223646"/>
    </source>
</evidence>
<dbReference type="NCBIfam" id="TIGR02234">
    <property type="entry name" value="trp_oprn_chp"/>
    <property type="match status" value="1"/>
</dbReference>
<gene>
    <name evidence="2" type="ORF">QP460_003240</name>
</gene>
<dbReference type="Pfam" id="PF09534">
    <property type="entry name" value="Trp_oprn_chp"/>
    <property type="match status" value="1"/>
</dbReference>
<dbReference type="InterPro" id="IPR011746">
    <property type="entry name" value="Trp_synth-assoc_CHP"/>
</dbReference>
<dbReference type="AlphaFoldDB" id="A0AAW9SRC4"/>
<comment type="caution">
    <text evidence="2">The sequence shown here is derived from an EMBL/GenBank/DDBJ whole genome shotgun (WGS) entry which is preliminary data.</text>
</comment>
<dbReference type="EMBL" id="JASOOY020000011">
    <property type="protein sequence ID" value="MEO3716608.1"/>
    <property type="molecule type" value="Genomic_DNA"/>
</dbReference>
<proteinExistence type="predicted"/>
<feature type="transmembrane region" description="Helical" evidence="1">
    <location>
        <begin position="77"/>
        <end position="98"/>
    </location>
</feature>
<sequence length="216" mass="22397">MKSTTMLSGGLIGVAAAGMWLCSRSAWLTVDTVDDKSGPATTDLVGAVWAPELTSIALAMVAALFATTILGALGRRIVGGLAAVLAIAASWTPMTLLASGEDGVDSQRALDLLTSGSASQRASDAVTVADWAQVDKIQVHAMGPALALLCCALALVGAVLLVRRPGAVKKQKSSAYETPEVRRQRIAEDLEEDPQSGRVLWDALDAGVDPTDLDKE</sequence>